<dbReference type="EMBL" id="GACK01004250">
    <property type="protein sequence ID" value="JAA60784.1"/>
    <property type="molecule type" value="mRNA"/>
</dbReference>
<feature type="signal peptide" evidence="1">
    <location>
        <begin position="1"/>
        <end position="23"/>
    </location>
</feature>
<evidence type="ECO:0000313" key="2">
    <source>
        <dbReference type="EMBL" id="JAA60784.1"/>
    </source>
</evidence>
<keyword evidence="1" id="KW-0732">Signal</keyword>
<reference evidence="2" key="2">
    <citation type="journal article" date="2015" name="J. Proteomics">
        <title>Sexual differences in the sialomes of the zebra tick, Rhipicephalus pulchellus.</title>
        <authorList>
            <person name="Tan A.W."/>
            <person name="Francischetti I.M."/>
            <person name="Slovak M."/>
            <person name="Kini R.M."/>
            <person name="Ribeiro J.M."/>
        </authorList>
    </citation>
    <scope>NUCLEOTIDE SEQUENCE</scope>
    <source>
        <tissue evidence="2">Salivary gland</tissue>
    </source>
</reference>
<sequence length="127" mass="13821">MDGKRVALSLLVIAFATETEVLAQGPVGSGGIKYSKVAELITKILTAGRKVPSYNILCPRRTYLCFEQPKENCECVPYTKACPPPRGNCPEGLNETCHSRKPGESCRCVCERPPVEPPEIEQPSGSQ</sequence>
<dbReference type="AlphaFoldDB" id="L7MC69"/>
<feature type="chain" id="PRO_5003981632" evidence="1">
    <location>
        <begin position="24"/>
        <end position="127"/>
    </location>
</feature>
<proteinExistence type="evidence at transcript level"/>
<evidence type="ECO:0000256" key="1">
    <source>
        <dbReference type="SAM" id="SignalP"/>
    </source>
</evidence>
<name>L7MC69_RHIPC</name>
<organism evidence="2">
    <name type="scientific">Rhipicephalus pulchellus</name>
    <name type="common">Yellow backed tick</name>
    <name type="synonym">Dermacentor pulchellus</name>
    <dbReference type="NCBI Taxonomy" id="72859"/>
    <lineage>
        <taxon>Eukaryota</taxon>
        <taxon>Metazoa</taxon>
        <taxon>Ecdysozoa</taxon>
        <taxon>Arthropoda</taxon>
        <taxon>Chelicerata</taxon>
        <taxon>Arachnida</taxon>
        <taxon>Acari</taxon>
        <taxon>Parasitiformes</taxon>
        <taxon>Ixodida</taxon>
        <taxon>Ixodoidea</taxon>
        <taxon>Ixodidae</taxon>
        <taxon>Rhipicephalinae</taxon>
        <taxon>Rhipicephalus</taxon>
        <taxon>Rhipicephalus</taxon>
    </lineage>
</organism>
<protein>
    <submittedName>
        <fullName evidence="2">Putative dermacentor 9 kDa family member</fullName>
    </submittedName>
</protein>
<reference evidence="2" key="1">
    <citation type="submission" date="2012-11" db="EMBL/GenBank/DDBJ databases">
        <authorList>
            <person name="Lucero-Rivera Y.E."/>
            <person name="Tovar-Ramirez D."/>
        </authorList>
    </citation>
    <scope>NUCLEOTIDE SEQUENCE</scope>
    <source>
        <tissue evidence="2">Salivary gland</tissue>
    </source>
</reference>
<accession>L7MC69</accession>